<feature type="transmembrane region" description="Helical" evidence="1">
    <location>
        <begin position="166"/>
        <end position="192"/>
    </location>
</feature>
<evidence type="ECO:0000313" key="3">
    <source>
        <dbReference type="Proteomes" id="UP000007813"/>
    </source>
</evidence>
<reference evidence="2 3" key="1">
    <citation type="journal article" date="2012" name="J. Bacteriol.">
        <title>Draft Genome Sequence of the Extremely Halophilic Archaeon Halogranum salarium B-1T.</title>
        <authorList>
            <person name="Kim K.K."/>
            <person name="Lee K.C."/>
            <person name="Lee J.S."/>
        </authorList>
    </citation>
    <scope>NUCLEOTIDE SEQUENCE [LARGE SCALE GENOMIC DNA]</scope>
    <source>
        <strain evidence="2 3">B-1</strain>
    </source>
</reference>
<protein>
    <submittedName>
        <fullName evidence="2">Uncharacterized protein</fullName>
    </submittedName>
</protein>
<name>J2ZDL9_9EURY</name>
<dbReference type="EMBL" id="ALJD01000007">
    <property type="protein sequence ID" value="EJN58770.1"/>
    <property type="molecule type" value="Genomic_DNA"/>
</dbReference>
<dbReference type="OrthoDB" id="308076at2157"/>
<dbReference type="AlphaFoldDB" id="J2ZDL9"/>
<proteinExistence type="predicted"/>
<organism evidence="2 3">
    <name type="scientific">Halogranum salarium B-1</name>
    <dbReference type="NCBI Taxonomy" id="1210908"/>
    <lineage>
        <taxon>Archaea</taxon>
        <taxon>Methanobacteriati</taxon>
        <taxon>Methanobacteriota</taxon>
        <taxon>Stenosarchaea group</taxon>
        <taxon>Halobacteria</taxon>
        <taxon>Halobacteriales</taxon>
        <taxon>Haloferacaceae</taxon>
    </lineage>
</organism>
<evidence type="ECO:0000256" key="1">
    <source>
        <dbReference type="SAM" id="Phobius"/>
    </source>
</evidence>
<feature type="transmembrane region" description="Helical" evidence="1">
    <location>
        <begin position="141"/>
        <end position="159"/>
    </location>
</feature>
<dbReference type="Pfam" id="PF24412">
    <property type="entry name" value="DUF7546"/>
    <property type="match status" value="1"/>
</dbReference>
<sequence length="231" mass="24267">MSRVSTLAGLRLPRLAYATDVRRWTVVVAVELLLVAGYFGLTGAEPTTLRFVFYPFVWLNVGVWAVNRTRPPAASRRQRILAGCAASAYFLVLTYAAGLLAFGHSHPDAVGVTLTAASPGWGPLVAYTTPNLRLLFVPFRVVGYLALSYLVYVAVLDAAKAAVPGLLALVTCIGCSFPLVVAAVGGVAGGVAGGSAGVVTAVAAYSLDLSTVVFVLAVGLLYWRPLGRRRL</sequence>
<dbReference type="RefSeq" id="WP_009375598.1">
    <property type="nucleotide sequence ID" value="NZ_ALJD01000007.1"/>
</dbReference>
<feature type="transmembrane region" description="Helical" evidence="1">
    <location>
        <begin position="79"/>
        <end position="102"/>
    </location>
</feature>
<dbReference type="InterPro" id="IPR055968">
    <property type="entry name" value="DUF7546"/>
</dbReference>
<evidence type="ECO:0000313" key="2">
    <source>
        <dbReference type="EMBL" id="EJN58770.1"/>
    </source>
</evidence>
<keyword evidence="1" id="KW-0472">Membrane</keyword>
<dbReference type="Proteomes" id="UP000007813">
    <property type="component" value="Unassembled WGS sequence"/>
</dbReference>
<feature type="transmembrane region" description="Helical" evidence="1">
    <location>
        <begin position="21"/>
        <end position="41"/>
    </location>
</feature>
<keyword evidence="1" id="KW-1133">Transmembrane helix</keyword>
<comment type="caution">
    <text evidence="2">The sequence shown here is derived from an EMBL/GenBank/DDBJ whole genome shotgun (WGS) entry which is preliminary data.</text>
</comment>
<keyword evidence="1" id="KW-0812">Transmembrane</keyword>
<feature type="transmembrane region" description="Helical" evidence="1">
    <location>
        <begin position="47"/>
        <end position="67"/>
    </location>
</feature>
<gene>
    <name evidence="2" type="ORF">HSB1_28510</name>
</gene>
<feature type="transmembrane region" description="Helical" evidence="1">
    <location>
        <begin position="198"/>
        <end position="223"/>
    </location>
</feature>
<dbReference type="eggNOG" id="arCOG04547">
    <property type="taxonomic scope" value="Archaea"/>
</dbReference>
<accession>J2ZDL9</accession>